<dbReference type="Gene3D" id="1.10.357.10">
    <property type="entry name" value="Tetracycline Repressor, domain 2"/>
    <property type="match status" value="1"/>
</dbReference>
<dbReference type="PANTHER" id="PTHR47506">
    <property type="entry name" value="TRANSCRIPTIONAL REGULATORY PROTEIN"/>
    <property type="match status" value="1"/>
</dbReference>
<dbReference type="InterPro" id="IPR009057">
    <property type="entry name" value="Homeodomain-like_sf"/>
</dbReference>
<dbReference type="Pfam" id="PF00440">
    <property type="entry name" value="TetR_N"/>
    <property type="match status" value="1"/>
</dbReference>
<dbReference type="InterPro" id="IPR036271">
    <property type="entry name" value="Tet_transcr_reg_TetR-rel_C_sf"/>
</dbReference>
<dbReference type="GO" id="GO:0003677">
    <property type="term" value="F:DNA binding"/>
    <property type="evidence" value="ECO:0007669"/>
    <property type="project" value="UniProtKB-UniRule"/>
</dbReference>
<evidence type="ECO:0000259" key="5">
    <source>
        <dbReference type="PROSITE" id="PS50977"/>
    </source>
</evidence>
<dbReference type="STRING" id="563176.SAMN04488090_1143"/>
<evidence type="ECO:0000256" key="3">
    <source>
        <dbReference type="ARBA" id="ARBA00023163"/>
    </source>
</evidence>
<dbReference type="PROSITE" id="PS50977">
    <property type="entry name" value="HTH_TETR_2"/>
    <property type="match status" value="1"/>
</dbReference>
<protein>
    <submittedName>
        <fullName evidence="6">Transcriptional regulator, TetR family</fullName>
    </submittedName>
</protein>
<keyword evidence="3" id="KW-0804">Transcription</keyword>
<dbReference type="InterPro" id="IPR001647">
    <property type="entry name" value="HTH_TetR"/>
</dbReference>
<dbReference type="Pfam" id="PF16925">
    <property type="entry name" value="TetR_C_13"/>
    <property type="match status" value="1"/>
</dbReference>
<gene>
    <name evidence="6" type="ORF">SAMN04488090_1143</name>
</gene>
<accession>A0A1G9KUX1</accession>
<dbReference type="PANTHER" id="PTHR47506:SF3">
    <property type="entry name" value="HTH-TYPE TRANSCRIPTIONAL REGULATOR LMRA"/>
    <property type="match status" value="1"/>
</dbReference>
<evidence type="ECO:0000256" key="1">
    <source>
        <dbReference type="ARBA" id="ARBA00023015"/>
    </source>
</evidence>
<evidence type="ECO:0000313" key="7">
    <source>
        <dbReference type="Proteomes" id="UP000198901"/>
    </source>
</evidence>
<keyword evidence="2 4" id="KW-0238">DNA-binding</keyword>
<dbReference type="InterPro" id="IPR011075">
    <property type="entry name" value="TetR_C"/>
</dbReference>
<feature type="DNA-binding region" description="H-T-H motif" evidence="4">
    <location>
        <begin position="28"/>
        <end position="47"/>
    </location>
</feature>
<proteinExistence type="predicted"/>
<reference evidence="6 7" key="1">
    <citation type="submission" date="2016-10" db="EMBL/GenBank/DDBJ databases">
        <authorList>
            <person name="de Groot N.N."/>
        </authorList>
    </citation>
    <scope>NUCLEOTIDE SEQUENCE [LARGE SCALE GENOMIC DNA]</scope>
    <source>
        <strain evidence="6 7">DSM 21668</strain>
    </source>
</reference>
<dbReference type="RefSeq" id="WP_093198905.1">
    <property type="nucleotide sequence ID" value="NZ_FNGS01000002.1"/>
</dbReference>
<evidence type="ECO:0000256" key="2">
    <source>
        <dbReference type="ARBA" id="ARBA00023125"/>
    </source>
</evidence>
<organism evidence="6 7">
    <name type="scientific">Siphonobacter aquaeclarae</name>
    <dbReference type="NCBI Taxonomy" id="563176"/>
    <lineage>
        <taxon>Bacteria</taxon>
        <taxon>Pseudomonadati</taxon>
        <taxon>Bacteroidota</taxon>
        <taxon>Cytophagia</taxon>
        <taxon>Cytophagales</taxon>
        <taxon>Cytophagaceae</taxon>
        <taxon>Siphonobacter</taxon>
    </lineage>
</organism>
<keyword evidence="1" id="KW-0805">Transcription regulation</keyword>
<dbReference type="OrthoDB" id="9798857at2"/>
<dbReference type="SUPFAM" id="SSF46689">
    <property type="entry name" value="Homeodomain-like"/>
    <property type="match status" value="1"/>
</dbReference>
<dbReference type="AlphaFoldDB" id="A0A1G9KUX1"/>
<evidence type="ECO:0000256" key="4">
    <source>
        <dbReference type="PROSITE-ProRule" id="PRU00335"/>
    </source>
</evidence>
<feature type="domain" description="HTH tetR-type" evidence="5">
    <location>
        <begin position="5"/>
        <end position="65"/>
    </location>
</feature>
<dbReference type="Proteomes" id="UP000198901">
    <property type="component" value="Unassembled WGS sequence"/>
</dbReference>
<keyword evidence="7" id="KW-1185">Reference proteome</keyword>
<dbReference type="EMBL" id="FNGS01000002">
    <property type="protein sequence ID" value="SDL53409.1"/>
    <property type="molecule type" value="Genomic_DNA"/>
</dbReference>
<evidence type="ECO:0000313" key="6">
    <source>
        <dbReference type="EMBL" id="SDL53409.1"/>
    </source>
</evidence>
<sequence>MTKAERTRQFIIEQSAPIFNRKGMAGTAVSDLMEATKLAKGGIYGNFESKEEIGAEAFSYLSKGLYARLESLASQDRPAPARMAALVGFYRTGSTPGGCPLLNFGMEADDTNPLIRQRVARQIEATQELFRRVLEEGKQRGEFSESLDPQSFSVKMFALIEGGIMLGCVQQDVSRLHLVLDLLEAELQTYVAS</sequence>
<name>A0A1G9KUX1_9BACT</name>
<dbReference type="SUPFAM" id="SSF48498">
    <property type="entry name" value="Tetracyclin repressor-like, C-terminal domain"/>
    <property type="match status" value="1"/>
</dbReference>